<dbReference type="PANTHER" id="PTHR40661">
    <property type="match status" value="1"/>
</dbReference>
<dbReference type="PANTHER" id="PTHR40661:SF3">
    <property type="entry name" value="FELS-1 PROPHAGE TRANSCRIPTIONAL REGULATOR"/>
    <property type="match status" value="1"/>
</dbReference>
<organism evidence="5 6">
    <name type="scientific">Bradyrhizobium aeschynomenes</name>
    <dbReference type="NCBI Taxonomy" id="2734909"/>
    <lineage>
        <taxon>Bacteria</taxon>
        <taxon>Pseudomonadati</taxon>
        <taxon>Pseudomonadota</taxon>
        <taxon>Alphaproteobacteria</taxon>
        <taxon>Hyphomicrobiales</taxon>
        <taxon>Nitrobacteraceae</taxon>
        <taxon>Bradyrhizobium</taxon>
    </lineage>
</organism>
<dbReference type="InterPro" id="IPR036286">
    <property type="entry name" value="LexA/Signal_pep-like_sf"/>
</dbReference>
<dbReference type="Pfam" id="PF00717">
    <property type="entry name" value="Peptidase_S24"/>
    <property type="match status" value="1"/>
</dbReference>
<feature type="domain" description="HTH cro/C1-type" evidence="4">
    <location>
        <begin position="8"/>
        <end position="63"/>
    </location>
</feature>
<keyword evidence="2" id="KW-0238">DNA-binding</keyword>
<dbReference type="Gene3D" id="2.10.109.10">
    <property type="entry name" value="Umud Fragment, subunit A"/>
    <property type="match status" value="1"/>
</dbReference>
<dbReference type="InterPro" id="IPR015927">
    <property type="entry name" value="Peptidase_S24_S26A/B/C"/>
</dbReference>
<proteinExistence type="predicted"/>
<comment type="caution">
    <text evidence="5">The sequence shown here is derived from an EMBL/GenBank/DDBJ whole genome shotgun (WGS) entry which is preliminary data.</text>
</comment>
<accession>A0ABX2CPB5</accession>
<dbReference type="EMBL" id="JABFDN010000029">
    <property type="protein sequence ID" value="NPU69971.1"/>
    <property type="molecule type" value="Genomic_DNA"/>
</dbReference>
<protein>
    <submittedName>
        <fullName evidence="5">Helix-turn-helix transcriptional regulator</fullName>
    </submittedName>
</protein>
<keyword evidence="3" id="KW-0804">Transcription</keyword>
<dbReference type="InterPro" id="IPR039418">
    <property type="entry name" value="LexA-like"/>
</dbReference>
<sequence>METMGERLRRARKNIGLQSARSAAIRFGWPPSTYAAHENGQNEIPVDVAEKYARAFKVTAGWLLSGDGEPEARNIVRVEGLVGAGGAIETSVEDLGHDGLEEIEVPFPLPPDAAAFRVAGNSMFPRYDDGDVVIVIKRNRHPKDLLHFETLVITEDGNRYLKRIVPGAQKGLYDLESFNAPPMRNVKIQGAIEVHSVVRQGQWRTLDSAGQQRLLQRKLRATS</sequence>
<evidence type="ECO:0000259" key="4">
    <source>
        <dbReference type="PROSITE" id="PS50943"/>
    </source>
</evidence>
<evidence type="ECO:0000313" key="6">
    <source>
        <dbReference type="Proteomes" id="UP000886476"/>
    </source>
</evidence>
<reference evidence="5" key="1">
    <citation type="submission" date="2020-05" db="EMBL/GenBank/DDBJ databases">
        <title>Nod-independent and nitrogen-fixing Bradyrhizobium aeschynomene sp. nov. isolated from nodules of Aeschynomene indica.</title>
        <authorList>
            <person name="Zhang Z."/>
        </authorList>
    </citation>
    <scope>NUCLEOTIDE SEQUENCE</scope>
    <source>
        <strain evidence="5">83012</strain>
    </source>
</reference>
<keyword evidence="6" id="KW-1185">Reference proteome</keyword>
<evidence type="ECO:0000256" key="3">
    <source>
        <dbReference type="ARBA" id="ARBA00023163"/>
    </source>
</evidence>
<evidence type="ECO:0000256" key="2">
    <source>
        <dbReference type="ARBA" id="ARBA00023125"/>
    </source>
</evidence>
<name>A0ABX2CPB5_9BRAD</name>
<dbReference type="Pfam" id="PF01381">
    <property type="entry name" value="HTH_3"/>
    <property type="match status" value="1"/>
</dbReference>
<dbReference type="CDD" id="cd06529">
    <property type="entry name" value="S24_LexA-like"/>
    <property type="match status" value="1"/>
</dbReference>
<dbReference type="PROSITE" id="PS50943">
    <property type="entry name" value="HTH_CROC1"/>
    <property type="match status" value="1"/>
</dbReference>
<gene>
    <name evidence="5" type="ORF">HL667_33620</name>
</gene>
<dbReference type="InterPro" id="IPR010982">
    <property type="entry name" value="Lambda_DNA-bd_dom_sf"/>
</dbReference>
<dbReference type="SUPFAM" id="SSF47413">
    <property type="entry name" value="lambda repressor-like DNA-binding domains"/>
    <property type="match status" value="1"/>
</dbReference>
<dbReference type="SMART" id="SM00530">
    <property type="entry name" value="HTH_XRE"/>
    <property type="match status" value="1"/>
</dbReference>
<dbReference type="Gene3D" id="1.10.260.40">
    <property type="entry name" value="lambda repressor-like DNA-binding domains"/>
    <property type="match status" value="1"/>
</dbReference>
<dbReference type="InterPro" id="IPR001387">
    <property type="entry name" value="Cro/C1-type_HTH"/>
</dbReference>
<dbReference type="SUPFAM" id="SSF51306">
    <property type="entry name" value="LexA/Signal peptidase"/>
    <property type="match status" value="1"/>
</dbReference>
<evidence type="ECO:0000313" key="5">
    <source>
        <dbReference type="EMBL" id="NPU69971.1"/>
    </source>
</evidence>
<evidence type="ECO:0000256" key="1">
    <source>
        <dbReference type="ARBA" id="ARBA00023015"/>
    </source>
</evidence>
<dbReference type="CDD" id="cd00093">
    <property type="entry name" value="HTH_XRE"/>
    <property type="match status" value="1"/>
</dbReference>
<keyword evidence="1" id="KW-0805">Transcription regulation</keyword>
<dbReference type="Proteomes" id="UP000886476">
    <property type="component" value="Unassembled WGS sequence"/>
</dbReference>